<dbReference type="Proteomes" id="UP001597264">
    <property type="component" value="Unassembled WGS sequence"/>
</dbReference>
<dbReference type="RefSeq" id="WP_230436420.1">
    <property type="nucleotide sequence ID" value="NZ_CP087715.1"/>
</dbReference>
<evidence type="ECO:0008006" key="3">
    <source>
        <dbReference type="Google" id="ProtNLM"/>
    </source>
</evidence>
<proteinExistence type="predicted"/>
<sequence length="224" mass="25126">MNCCQARRELELMQRENNGALLKHLHRCSDCREYAEELRLLNLLRTMPAPEPGEHFETRVLNAALPNQRNRDRARVRRWQLATAASLLLAVFAALPQWQSSTPATEVVNVASAEPATLPVNVSVDTGRAIQGAMISVSLPENLALEGYGDQRELRWRTDLDAGVNWLTLPVRVRNGQRTQIRIRIEHNGARKEFYVPVDLPSGAAMPEALLAPQQRATPEPQTI</sequence>
<keyword evidence="2" id="KW-1185">Reference proteome</keyword>
<protein>
    <recommendedName>
        <fullName evidence="3">Zinc-finger domain-containing protein</fullName>
    </recommendedName>
</protein>
<organism evidence="1 2">
    <name type="scientific">Microbulbifer celer</name>
    <dbReference type="NCBI Taxonomy" id="435905"/>
    <lineage>
        <taxon>Bacteria</taxon>
        <taxon>Pseudomonadati</taxon>
        <taxon>Pseudomonadota</taxon>
        <taxon>Gammaproteobacteria</taxon>
        <taxon>Cellvibrionales</taxon>
        <taxon>Microbulbiferaceae</taxon>
        <taxon>Microbulbifer</taxon>
    </lineage>
</organism>
<dbReference type="EMBL" id="JBHTLR010000005">
    <property type="protein sequence ID" value="MFD1215823.1"/>
    <property type="molecule type" value="Genomic_DNA"/>
</dbReference>
<gene>
    <name evidence="1" type="ORF">ACFQ2X_04370</name>
</gene>
<evidence type="ECO:0000313" key="1">
    <source>
        <dbReference type="EMBL" id="MFD1215823.1"/>
    </source>
</evidence>
<comment type="caution">
    <text evidence="1">The sequence shown here is derived from an EMBL/GenBank/DDBJ whole genome shotgun (WGS) entry which is preliminary data.</text>
</comment>
<name>A0ABW3U4Q9_9GAMM</name>
<reference evidence="2" key="1">
    <citation type="journal article" date="2019" name="Int. J. Syst. Evol. Microbiol.">
        <title>The Global Catalogue of Microorganisms (GCM) 10K type strain sequencing project: providing services to taxonomists for standard genome sequencing and annotation.</title>
        <authorList>
            <consortium name="The Broad Institute Genomics Platform"/>
            <consortium name="The Broad Institute Genome Sequencing Center for Infectious Disease"/>
            <person name="Wu L."/>
            <person name="Ma J."/>
        </authorList>
    </citation>
    <scope>NUCLEOTIDE SEQUENCE [LARGE SCALE GENOMIC DNA]</scope>
    <source>
        <strain evidence="2">CCUG 54356</strain>
    </source>
</reference>
<accession>A0ABW3U4Q9</accession>
<evidence type="ECO:0000313" key="2">
    <source>
        <dbReference type="Proteomes" id="UP001597264"/>
    </source>
</evidence>